<evidence type="ECO:0000259" key="3">
    <source>
        <dbReference type="Pfam" id="PF18962"/>
    </source>
</evidence>
<evidence type="ECO:0000313" key="4">
    <source>
        <dbReference type="EMBL" id="HGB35658.1"/>
    </source>
</evidence>
<dbReference type="EMBL" id="DTGD01000076">
    <property type="protein sequence ID" value="HGB35658.1"/>
    <property type="molecule type" value="Genomic_DNA"/>
</dbReference>
<feature type="chain" id="PRO_5030600734" evidence="2">
    <location>
        <begin position="22"/>
        <end position="630"/>
    </location>
</feature>
<evidence type="ECO:0000256" key="2">
    <source>
        <dbReference type="SAM" id="SignalP"/>
    </source>
</evidence>
<feature type="domain" description="Secretion system C-terminal sorting" evidence="3">
    <location>
        <begin position="569"/>
        <end position="628"/>
    </location>
</feature>
<gene>
    <name evidence="4" type="ORF">ENV38_01965</name>
</gene>
<dbReference type="InterPro" id="IPR026444">
    <property type="entry name" value="Secre_tail"/>
</dbReference>
<proteinExistence type="predicted"/>
<evidence type="ECO:0000256" key="1">
    <source>
        <dbReference type="ARBA" id="ARBA00022729"/>
    </source>
</evidence>
<dbReference type="NCBIfam" id="TIGR04183">
    <property type="entry name" value="Por_Secre_tail"/>
    <property type="match status" value="1"/>
</dbReference>
<sequence>MRVKSIVTVLLLGFTMLSAQAVDTTIYAIQYERDPNTQASLWQNQTVTLRGIVVATTGVTGTRNIFVEMNPGGPWRGIMVYFPSSLGTLPTINVGDSVVFTGGVLEYYGNTEIQINSLSDFQIVGTGHTPPAPALITCAHLDTTSTSNFPVDSAEAYEGVLVRIENAYVTRTGLGTNNEFEISDGTGYVIVRNNYSYTPTVGDAMNIQGIVETRTLGGITYYMLRPRSINDYEFLLPGVADIYSIDRNKVLIKFKTPMRPSTAQDPTKYILQDSATSTPLNVISAEVSTSDSHYVTLTTDNMVDARKYKFFGQNLTDTYGQQVTDTAYFYGGFTPITLIESDTMPNDSANGFRSNWMGRTVTVTGIITGWKDKFLYPIFFVQQGEGPWTGIHGFDSPNFIPVNAMHEGDSVIITGDVAEYGANAITELTNIRYYRVVSSGHTVNPVVVPLPDLRNEAGAISEQWEHVLVAVQPPVFVYDVGTGGDWKVYTYVEPDTFVLTVEGDQAIGYTWRPTAVHQQIDMLVGILRYRGILYPRTDADIVPSSVRESGLVTLKNSIAKSSLELSIPTNANMVRAELYNVEGRKVITLYEGKGIGKNVKVDISNVRPGAYFLVVNADGKVATQKVVIVK</sequence>
<dbReference type="InterPro" id="IPR014755">
    <property type="entry name" value="Cu-Rt/internalin_Ig-like"/>
</dbReference>
<dbReference type="Gene3D" id="2.60.40.1220">
    <property type="match status" value="1"/>
</dbReference>
<reference evidence="4" key="1">
    <citation type="journal article" date="2020" name="mSystems">
        <title>Genome- and Community-Level Interaction Insights into Carbon Utilization and Element Cycling Functions of Hydrothermarchaeota in Hydrothermal Sediment.</title>
        <authorList>
            <person name="Zhou Z."/>
            <person name="Liu Y."/>
            <person name="Xu W."/>
            <person name="Pan J."/>
            <person name="Luo Z.H."/>
            <person name="Li M."/>
        </authorList>
    </citation>
    <scope>NUCLEOTIDE SEQUENCE [LARGE SCALE GENOMIC DNA]</scope>
    <source>
        <strain evidence="4">SpSt-754</strain>
    </source>
</reference>
<dbReference type="AlphaFoldDB" id="A0A7V3KN61"/>
<organism evidence="4">
    <name type="scientific">candidate division WOR-3 bacterium</name>
    <dbReference type="NCBI Taxonomy" id="2052148"/>
    <lineage>
        <taxon>Bacteria</taxon>
        <taxon>Bacteria division WOR-3</taxon>
    </lineage>
</organism>
<accession>A0A7V3KN61</accession>
<dbReference type="Pfam" id="PF18962">
    <property type="entry name" value="Por_Secre_tail"/>
    <property type="match status" value="1"/>
</dbReference>
<feature type="signal peptide" evidence="2">
    <location>
        <begin position="1"/>
        <end position="21"/>
    </location>
</feature>
<protein>
    <submittedName>
        <fullName evidence="4">T9SS type A sorting domain-containing protein</fullName>
    </submittedName>
</protein>
<name>A0A7V3KN61_UNCW3</name>
<dbReference type="PANTHER" id="PTHR42834">
    <property type="entry name" value="ENDONUCLEASE/EXONUCLEASE/PHOSPHATASE FAMILY PROTEIN (AFU_ORTHOLOGUE AFUA_3G09210)"/>
    <property type="match status" value="1"/>
</dbReference>
<keyword evidence="1 2" id="KW-0732">Signal</keyword>
<dbReference type="PANTHER" id="PTHR42834:SF1">
    <property type="entry name" value="ENDONUCLEASE_EXONUCLEASE_PHOSPHATASE FAMILY PROTEIN (AFU_ORTHOLOGUE AFUA_3G09210)"/>
    <property type="match status" value="1"/>
</dbReference>
<comment type="caution">
    <text evidence="4">The sequence shown here is derived from an EMBL/GenBank/DDBJ whole genome shotgun (WGS) entry which is preliminary data.</text>
</comment>